<dbReference type="Gene3D" id="3.30.565.10">
    <property type="entry name" value="Histidine kinase-like ATPase, C-terminal domain"/>
    <property type="match status" value="1"/>
</dbReference>
<dbReference type="GO" id="GO:0000155">
    <property type="term" value="F:phosphorelay sensor kinase activity"/>
    <property type="evidence" value="ECO:0007669"/>
    <property type="project" value="InterPro"/>
</dbReference>
<dbReference type="GO" id="GO:0004721">
    <property type="term" value="F:phosphoprotein phosphatase activity"/>
    <property type="evidence" value="ECO:0007669"/>
    <property type="project" value="TreeGrafter"/>
</dbReference>
<dbReference type="InterPro" id="IPR036890">
    <property type="entry name" value="HATPase_C_sf"/>
</dbReference>
<evidence type="ECO:0000256" key="6">
    <source>
        <dbReference type="ARBA" id="ARBA00022777"/>
    </source>
</evidence>
<evidence type="ECO:0000256" key="4">
    <source>
        <dbReference type="ARBA" id="ARBA00022553"/>
    </source>
</evidence>
<comment type="caution">
    <text evidence="11">The sequence shown here is derived from an EMBL/GenBank/DDBJ whole genome shotgun (WGS) entry which is preliminary data.</text>
</comment>
<keyword evidence="4" id="KW-0597">Phosphoprotein</keyword>
<dbReference type="InterPro" id="IPR003661">
    <property type="entry name" value="HisK_dim/P_dom"/>
</dbReference>
<dbReference type="GO" id="GO:0005886">
    <property type="term" value="C:plasma membrane"/>
    <property type="evidence" value="ECO:0007669"/>
    <property type="project" value="TreeGrafter"/>
</dbReference>
<feature type="domain" description="Histidine kinase" evidence="10">
    <location>
        <begin position="196"/>
        <end position="407"/>
    </location>
</feature>
<reference evidence="11 12" key="1">
    <citation type="submission" date="2018-08" db="EMBL/GenBank/DDBJ databases">
        <title>Murine metabolic-syndrome-specific gut microbial biobank.</title>
        <authorList>
            <person name="Liu C."/>
        </authorList>
    </citation>
    <scope>NUCLEOTIDE SEQUENCE [LARGE SCALE GENOMIC DNA]</scope>
    <source>
        <strain evidence="11 12">28</strain>
    </source>
</reference>
<evidence type="ECO:0000256" key="7">
    <source>
        <dbReference type="ARBA" id="ARBA00023012"/>
    </source>
</evidence>
<keyword evidence="9" id="KW-1133">Transmembrane helix</keyword>
<evidence type="ECO:0000259" key="10">
    <source>
        <dbReference type="PROSITE" id="PS50109"/>
    </source>
</evidence>
<dbReference type="AlphaFoldDB" id="A0A845QHN0"/>
<keyword evidence="9" id="KW-0812">Transmembrane</keyword>
<dbReference type="PROSITE" id="PS50109">
    <property type="entry name" value="HIS_KIN"/>
    <property type="match status" value="1"/>
</dbReference>
<proteinExistence type="predicted"/>
<dbReference type="InterPro" id="IPR004358">
    <property type="entry name" value="Sig_transdc_His_kin-like_C"/>
</dbReference>
<dbReference type="SUPFAM" id="SSF55874">
    <property type="entry name" value="ATPase domain of HSP90 chaperone/DNA topoisomerase II/histidine kinase"/>
    <property type="match status" value="1"/>
</dbReference>
<organism evidence="11 12">
    <name type="scientific">Anaerotruncus colihominis</name>
    <dbReference type="NCBI Taxonomy" id="169435"/>
    <lineage>
        <taxon>Bacteria</taxon>
        <taxon>Bacillati</taxon>
        <taxon>Bacillota</taxon>
        <taxon>Clostridia</taxon>
        <taxon>Eubacteriales</taxon>
        <taxon>Oscillospiraceae</taxon>
        <taxon>Anaerotruncus</taxon>
    </lineage>
</organism>
<name>A0A845QHN0_9FIRM</name>
<evidence type="ECO:0000256" key="2">
    <source>
        <dbReference type="ARBA" id="ARBA00004370"/>
    </source>
</evidence>
<evidence type="ECO:0000313" key="11">
    <source>
        <dbReference type="EMBL" id="NBH60415.1"/>
    </source>
</evidence>
<dbReference type="Gene3D" id="1.10.287.130">
    <property type="match status" value="1"/>
</dbReference>
<dbReference type="GO" id="GO:0016036">
    <property type="term" value="P:cellular response to phosphate starvation"/>
    <property type="evidence" value="ECO:0007669"/>
    <property type="project" value="TreeGrafter"/>
</dbReference>
<dbReference type="Pfam" id="PF02518">
    <property type="entry name" value="HATPase_c"/>
    <property type="match status" value="1"/>
</dbReference>
<dbReference type="CDD" id="cd00075">
    <property type="entry name" value="HATPase"/>
    <property type="match status" value="1"/>
</dbReference>
<dbReference type="EMBL" id="QXWK01000001">
    <property type="protein sequence ID" value="NBH60415.1"/>
    <property type="molecule type" value="Genomic_DNA"/>
</dbReference>
<evidence type="ECO:0000256" key="5">
    <source>
        <dbReference type="ARBA" id="ARBA00022679"/>
    </source>
</evidence>
<keyword evidence="7" id="KW-0902">Two-component regulatory system</keyword>
<comment type="subcellular location">
    <subcellularLocation>
        <location evidence="2">Membrane</location>
    </subcellularLocation>
</comment>
<sequence>MNEASRMTSIARKINFEFWLRQFANFIAIDLILLITICVSFFLWREGLVPDSEMVSNRDFIWGNYENWRYIIETESGKVYSYYIRDYGAFFKIPALILLILQAVMLIEDLFHTKKVRHLMKPLNDIAVRTEKLSNMAFDSAKMESFEQAVSGLDPENPEAKVSTGDQDLRSLEIAINNLIERMRESHRQQDRFVSDASHELRTPISVIQGYVNMLDRWGKEDEKILEESIEAIKNESEHMKNLIEQLLFLARGDSGRNTLEFTQVNLTEIVEEVWEESEMIDEDHVYRFEGEPGLWLRADRAMLKQSLRILVQNAAKYSGSGDTIYLRTKRIDGRPAYIVQDEGIGMASSEVVHVFERFYRADAARSRSESGTGLGLSIAKWIIDAHKGEIEVLSRPEFGTRFTVKL</sequence>
<dbReference type="FunFam" id="3.30.565.10:FF:000006">
    <property type="entry name" value="Sensor histidine kinase WalK"/>
    <property type="match status" value="1"/>
</dbReference>
<dbReference type="InterPro" id="IPR050351">
    <property type="entry name" value="BphY/WalK/GraS-like"/>
</dbReference>
<feature type="transmembrane region" description="Helical" evidence="9">
    <location>
        <begin position="23"/>
        <end position="44"/>
    </location>
</feature>
<gene>
    <name evidence="11" type="ORF">D0435_01830</name>
</gene>
<keyword evidence="12" id="KW-1185">Reference proteome</keyword>
<comment type="catalytic activity">
    <reaction evidence="1">
        <text>ATP + protein L-histidine = ADP + protein N-phospho-L-histidine.</text>
        <dbReference type="EC" id="2.7.13.3"/>
    </reaction>
</comment>
<keyword evidence="8 9" id="KW-0472">Membrane</keyword>
<evidence type="ECO:0000256" key="1">
    <source>
        <dbReference type="ARBA" id="ARBA00000085"/>
    </source>
</evidence>
<dbReference type="EC" id="2.7.13.3" evidence="3"/>
<evidence type="ECO:0000313" key="12">
    <source>
        <dbReference type="Proteomes" id="UP000446866"/>
    </source>
</evidence>
<keyword evidence="6 11" id="KW-0418">Kinase</keyword>
<evidence type="ECO:0000256" key="8">
    <source>
        <dbReference type="ARBA" id="ARBA00023136"/>
    </source>
</evidence>
<dbReference type="FunFam" id="1.10.287.130:FF:000001">
    <property type="entry name" value="Two-component sensor histidine kinase"/>
    <property type="match status" value="1"/>
</dbReference>
<keyword evidence="5" id="KW-0808">Transferase</keyword>
<protein>
    <recommendedName>
        <fullName evidence="3">histidine kinase</fullName>
        <ecNumber evidence="3">2.7.13.3</ecNumber>
    </recommendedName>
</protein>
<dbReference type="Proteomes" id="UP000446866">
    <property type="component" value="Unassembled WGS sequence"/>
</dbReference>
<dbReference type="Pfam" id="PF00512">
    <property type="entry name" value="HisKA"/>
    <property type="match status" value="1"/>
</dbReference>
<dbReference type="CDD" id="cd00082">
    <property type="entry name" value="HisKA"/>
    <property type="match status" value="1"/>
</dbReference>
<dbReference type="RefSeq" id="WP_160200701.1">
    <property type="nucleotide sequence ID" value="NZ_QXWK01000001.1"/>
</dbReference>
<dbReference type="InterPro" id="IPR003594">
    <property type="entry name" value="HATPase_dom"/>
</dbReference>
<dbReference type="SMART" id="SM00388">
    <property type="entry name" value="HisKA"/>
    <property type="match status" value="1"/>
</dbReference>
<dbReference type="SMART" id="SM00387">
    <property type="entry name" value="HATPase_c"/>
    <property type="match status" value="1"/>
</dbReference>
<accession>A0A845QHN0</accession>
<evidence type="ECO:0000256" key="3">
    <source>
        <dbReference type="ARBA" id="ARBA00012438"/>
    </source>
</evidence>
<dbReference type="PANTHER" id="PTHR45453:SF1">
    <property type="entry name" value="PHOSPHATE REGULON SENSOR PROTEIN PHOR"/>
    <property type="match status" value="1"/>
</dbReference>
<evidence type="ECO:0000256" key="9">
    <source>
        <dbReference type="SAM" id="Phobius"/>
    </source>
</evidence>
<dbReference type="PRINTS" id="PR00344">
    <property type="entry name" value="BCTRLSENSOR"/>
</dbReference>
<dbReference type="InterPro" id="IPR036097">
    <property type="entry name" value="HisK_dim/P_sf"/>
</dbReference>
<feature type="transmembrane region" description="Helical" evidence="9">
    <location>
        <begin position="89"/>
        <end position="111"/>
    </location>
</feature>
<dbReference type="PANTHER" id="PTHR45453">
    <property type="entry name" value="PHOSPHATE REGULON SENSOR PROTEIN PHOR"/>
    <property type="match status" value="1"/>
</dbReference>
<dbReference type="InterPro" id="IPR005467">
    <property type="entry name" value="His_kinase_dom"/>
</dbReference>
<dbReference type="SUPFAM" id="SSF47384">
    <property type="entry name" value="Homodimeric domain of signal transducing histidine kinase"/>
    <property type="match status" value="1"/>
</dbReference>